<keyword evidence="6" id="KW-1185">Reference proteome</keyword>
<dbReference type="InterPro" id="IPR013529">
    <property type="entry name" value="Glyco_hydro_42_N"/>
</dbReference>
<reference evidence="5 6" key="1">
    <citation type="submission" date="2015-10" db="EMBL/GenBank/DDBJ databases">
        <title>Conservation of the essential genome among Caulobacter and Brevundimonas species.</title>
        <authorList>
            <person name="Scott D."/>
            <person name="Ely B."/>
        </authorList>
    </citation>
    <scope>NUCLEOTIDE SEQUENCE [LARGE SCALE GENOMIC DNA]</scope>
    <source>
        <strain evidence="5 6">CB4</strain>
    </source>
</reference>
<dbReference type="GO" id="GO:0009341">
    <property type="term" value="C:beta-galactosidase complex"/>
    <property type="evidence" value="ECO:0007669"/>
    <property type="project" value="InterPro"/>
</dbReference>
<feature type="domain" description="Glycoside hydrolase family 42 N-terminal" evidence="3">
    <location>
        <begin position="70"/>
        <end position="219"/>
    </location>
</feature>
<dbReference type="SUPFAM" id="SSF51445">
    <property type="entry name" value="(Trans)glycosidases"/>
    <property type="match status" value="1"/>
</dbReference>
<evidence type="ECO:0000313" key="5">
    <source>
        <dbReference type="EMBL" id="ALL12556.1"/>
    </source>
</evidence>
<evidence type="ECO:0000259" key="4">
    <source>
        <dbReference type="Pfam" id="PF18120"/>
    </source>
</evidence>
<protein>
    <submittedName>
        <fullName evidence="5">Beta-galactosidase</fullName>
    </submittedName>
</protein>
<name>A0A0P0NWX2_9CAUL</name>
<keyword evidence="1" id="KW-0378">Hydrolase</keyword>
<dbReference type="Pfam" id="PF02449">
    <property type="entry name" value="Glyco_hydro_42"/>
    <property type="match status" value="1"/>
</dbReference>
<organism evidence="5 6">
    <name type="scientific">Caulobacter henricii</name>
    <dbReference type="NCBI Taxonomy" id="69395"/>
    <lineage>
        <taxon>Bacteria</taxon>
        <taxon>Pseudomonadati</taxon>
        <taxon>Pseudomonadota</taxon>
        <taxon>Alphaproteobacteria</taxon>
        <taxon>Caulobacterales</taxon>
        <taxon>Caulobacteraceae</taxon>
        <taxon>Caulobacter</taxon>
    </lineage>
</organism>
<evidence type="ECO:0000259" key="3">
    <source>
        <dbReference type="Pfam" id="PF02449"/>
    </source>
</evidence>
<dbReference type="Gene3D" id="3.20.20.80">
    <property type="entry name" value="Glycosidases"/>
    <property type="match status" value="1"/>
</dbReference>
<dbReference type="InterPro" id="IPR017853">
    <property type="entry name" value="GH"/>
</dbReference>
<dbReference type="GO" id="GO:0005975">
    <property type="term" value="P:carbohydrate metabolic process"/>
    <property type="evidence" value="ECO:0007669"/>
    <property type="project" value="InterPro"/>
</dbReference>
<keyword evidence="2" id="KW-0326">Glycosidase</keyword>
<accession>A0A0P0NWX2</accession>
<dbReference type="KEGG" id="chq:AQ619_03835"/>
<dbReference type="InterPro" id="IPR040719">
    <property type="entry name" value="DUF5597"/>
</dbReference>
<dbReference type="Proteomes" id="UP000056905">
    <property type="component" value="Chromosome"/>
</dbReference>
<dbReference type="GO" id="GO:0004565">
    <property type="term" value="F:beta-galactosidase activity"/>
    <property type="evidence" value="ECO:0007669"/>
    <property type="project" value="InterPro"/>
</dbReference>
<dbReference type="AlphaFoldDB" id="A0A0P0NWX2"/>
<dbReference type="Pfam" id="PF18120">
    <property type="entry name" value="DUF5597"/>
    <property type="match status" value="1"/>
</dbReference>
<feature type="domain" description="DUF5597" evidence="4">
    <location>
        <begin position="386"/>
        <end position="515"/>
    </location>
</feature>
<dbReference type="Gene3D" id="2.60.220.20">
    <property type="entry name" value="putative beta-Galactosidase from caulobacter crescentus"/>
    <property type="match status" value="1"/>
</dbReference>
<proteinExistence type="predicted"/>
<gene>
    <name evidence="5" type="ORF">AQ619_03835</name>
</gene>
<dbReference type="STRING" id="69395.AQ619_03835"/>
<dbReference type="RefSeq" id="WP_062144503.1">
    <property type="nucleotide sequence ID" value="NZ_CP013002.1"/>
</dbReference>
<dbReference type="EMBL" id="CP013002">
    <property type="protein sequence ID" value="ALL12556.1"/>
    <property type="molecule type" value="Genomic_DNA"/>
</dbReference>
<dbReference type="FunFam" id="3.20.20.80:FF:000135">
    <property type="entry name" value="Beta-galactosidase, putative, bgl35A"/>
    <property type="match status" value="1"/>
</dbReference>
<evidence type="ECO:0000256" key="2">
    <source>
        <dbReference type="ARBA" id="ARBA00023295"/>
    </source>
</evidence>
<evidence type="ECO:0000313" key="6">
    <source>
        <dbReference type="Proteomes" id="UP000056905"/>
    </source>
</evidence>
<evidence type="ECO:0000256" key="1">
    <source>
        <dbReference type="ARBA" id="ARBA00022801"/>
    </source>
</evidence>
<sequence>MRTLLQTSKFHLVALALAAAVFAGPIRAEEIPRLASQGDATQLLVDGKPFLILGGELGNSTASSLPYLEKQWPTLKALGLNTVLAPVEWDQIEPEEGRFDVTVLDGVIAQARAHDTRLVLLWFGAWKNSMSTYAPAWVKRDGKRFPLARSAEGKVQEILSPASPATLAADTKAFVALMTHLKAVDGDQRTVIMIQVENEIGMLPSARDHSPLAEAEFRKPVPAAVLKALGKTEGGKTGSGSWEQVFGKSDATDELWQAWSFGRFVEGLASAGQKAYPLPMYVNAALNKPCVAPGGYPSAGPLPHLYEIWKAAAPSVFQAPDIYYPDFTHWAARYDRPGNPLFLPEADRAGKAEAPANAFWAIGEHDAIGFSPFAIETVSDPSANPLAGAYRLLRELTPTILAHQGKGVMRGFRPPVSFEGVVDAAPQSVAMGDWTLKVSFVDPWTPKDRQAFETHGGLVIRLSDDEFLVAGSGLTLTFGDGVGLEKVTEGHFVDGRWVEGRWLNGDETHQGRHVRLEPRRFQIQRVKLYRYN</sequence>